<dbReference type="OrthoDB" id="5876637at2759"/>
<name>A0A2R6S5A0_9APHY</name>
<dbReference type="EMBL" id="MLYV02000042">
    <property type="protein sequence ID" value="PSS37467.1"/>
    <property type="molecule type" value="Genomic_DNA"/>
</dbReference>
<dbReference type="GO" id="GO:0005634">
    <property type="term" value="C:nucleus"/>
    <property type="evidence" value="ECO:0007669"/>
    <property type="project" value="TreeGrafter"/>
</dbReference>
<protein>
    <submittedName>
        <fullName evidence="2">Uncharacterized protein</fullName>
    </submittedName>
</protein>
<accession>A0A2R6S5A0</accession>
<evidence type="ECO:0000256" key="1">
    <source>
        <dbReference type="SAM" id="MobiDB-lite"/>
    </source>
</evidence>
<proteinExistence type="predicted"/>
<dbReference type="PANTHER" id="PTHR21838">
    <property type="entry name" value="COILED-COIL DOMAIN-CONTAINING PROTEIN 137"/>
    <property type="match status" value="1"/>
</dbReference>
<feature type="compositionally biased region" description="Basic and acidic residues" evidence="1">
    <location>
        <begin position="9"/>
        <end position="20"/>
    </location>
</feature>
<evidence type="ECO:0000313" key="2">
    <source>
        <dbReference type="EMBL" id="PSS37467.1"/>
    </source>
</evidence>
<dbReference type="STRING" id="98765.A0A2R6S5A0"/>
<keyword evidence="3" id="KW-1185">Reference proteome</keyword>
<evidence type="ECO:0000313" key="3">
    <source>
        <dbReference type="Proteomes" id="UP000186601"/>
    </source>
</evidence>
<sequence>MPHKKAKRSLREQERSKQGRDVAPSKNALSNEVVPKCVSRVLDAAKVQQEWHNKKRKLSEDQRGNDDEKPAKRKRKAAPDGAQGAKNSKSAGIKIQQGETLSHFNRRVEESMRPLVRDAMQSSAATARKVKKDEEEAAASSKSSKSQKAAPTDVKSSRTTKKAQAESDANAIKNHSAIVQDKHKDRPKDFAALSTSAPRRLNDIVTAPPEIKKLPRGAKPNQPSNAEGKKTSSLRDGVLSMAQKAMLEGERDRVIEAYRELKKRNAAG</sequence>
<feature type="region of interest" description="Disordered" evidence="1">
    <location>
        <begin position="1"/>
        <end position="36"/>
    </location>
</feature>
<gene>
    <name evidence="2" type="ORF">PHLCEN_2v674</name>
</gene>
<dbReference type="AlphaFoldDB" id="A0A2R6S5A0"/>
<dbReference type="InterPro" id="IPR026680">
    <property type="entry name" value="CCDC137"/>
</dbReference>
<reference evidence="2 3" key="1">
    <citation type="submission" date="2018-02" db="EMBL/GenBank/DDBJ databases">
        <title>Genome sequence of the basidiomycete white-rot fungus Phlebia centrifuga.</title>
        <authorList>
            <person name="Granchi Z."/>
            <person name="Peng M."/>
            <person name="de Vries R.P."/>
            <person name="Hilden K."/>
            <person name="Makela M.R."/>
            <person name="Grigoriev I."/>
            <person name="Riley R."/>
        </authorList>
    </citation>
    <scope>NUCLEOTIDE SEQUENCE [LARGE SCALE GENOMIC DNA]</scope>
    <source>
        <strain evidence="2 3">FBCC195</strain>
    </source>
</reference>
<feature type="region of interest" description="Disordered" evidence="1">
    <location>
        <begin position="48"/>
        <end position="236"/>
    </location>
</feature>
<dbReference type="PANTHER" id="PTHR21838:SF2">
    <property type="entry name" value="COILED-COIL DOMAIN-CONTAINING PROTEIN 137"/>
    <property type="match status" value="1"/>
</dbReference>
<feature type="compositionally biased region" description="Low complexity" evidence="1">
    <location>
        <begin position="138"/>
        <end position="150"/>
    </location>
</feature>
<feature type="compositionally biased region" description="Basic and acidic residues" evidence="1">
    <location>
        <begin position="106"/>
        <end position="116"/>
    </location>
</feature>
<feature type="compositionally biased region" description="Basic and acidic residues" evidence="1">
    <location>
        <begin position="180"/>
        <end position="189"/>
    </location>
</feature>
<feature type="compositionally biased region" description="Basic and acidic residues" evidence="1">
    <location>
        <begin position="58"/>
        <end position="70"/>
    </location>
</feature>
<organism evidence="2 3">
    <name type="scientific">Hermanssonia centrifuga</name>
    <dbReference type="NCBI Taxonomy" id="98765"/>
    <lineage>
        <taxon>Eukaryota</taxon>
        <taxon>Fungi</taxon>
        <taxon>Dikarya</taxon>
        <taxon>Basidiomycota</taxon>
        <taxon>Agaricomycotina</taxon>
        <taxon>Agaricomycetes</taxon>
        <taxon>Polyporales</taxon>
        <taxon>Meruliaceae</taxon>
        <taxon>Hermanssonia</taxon>
    </lineage>
</organism>
<dbReference type="Proteomes" id="UP000186601">
    <property type="component" value="Unassembled WGS sequence"/>
</dbReference>
<comment type="caution">
    <text evidence="2">The sequence shown here is derived from an EMBL/GenBank/DDBJ whole genome shotgun (WGS) entry which is preliminary data.</text>
</comment>